<reference evidence="7" key="1">
    <citation type="submission" date="2022-07" db="EMBL/GenBank/DDBJ databases">
        <title>Taxonomic analysis of Microcella humidisoli nov. sp., isolated from riverside soil.</title>
        <authorList>
            <person name="Molina K.M."/>
            <person name="Kim S.B."/>
        </authorList>
    </citation>
    <scope>NUCLEOTIDE SEQUENCE</scope>
    <source>
        <strain evidence="7">MMS21-STM10</strain>
    </source>
</reference>
<dbReference type="Pfam" id="PF16640">
    <property type="entry name" value="Big_3_5"/>
    <property type="match status" value="1"/>
</dbReference>
<dbReference type="SUPFAM" id="SSF55816">
    <property type="entry name" value="5'-nucleotidase (syn. UDP-sugar hydrolase), C-terminal domain"/>
    <property type="match status" value="1"/>
</dbReference>
<feature type="signal peptide" evidence="2">
    <location>
        <begin position="1"/>
        <end position="44"/>
    </location>
</feature>
<dbReference type="Pfam" id="PF03372">
    <property type="entry name" value="Exo_endo_phos"/>
    <property type="match status" value="1"/>
</dbReference>
<feature type="chain" id="PRO_5046368406" evidence="2">
    <location>
        <begin position="45"/>
        <end position="1427"/>
    </location>
</feature>
<feature type="domain" description="Bacterial Ig-like" evidence="6">
    <location>
        <begin position="1345"/>
        <end position="1419"/>
    </location>
</feature>
<keyword evidence="8" id="KW-1185">Reference proteome</keyword>
<dbReference type="EMBL" id="CP101497">
    <property type="protein sequence ID" value="UTT63337.1"/>
    <property type="molecule type" value="Genomic_DNA"/>
</dbReference>
<dbReference type="PANTHER" id="PTHR42834">
    <property type="entry name" value="ENDONUCLEASE/EXONUCLEASE/PHOSPHATASE FAMILY PROTEIN (AFU_ORTHOLOGUE AFUA_3G09210)"/>
    <property type="match status" value="1"/>
</dbReference>
<dbReference type="InterPro" id="IPR047971">
    <property type="entry name" value="ExeM-like"/>
</dbReference>
<dbReference type="CDD" id="cd04486">
    <property type="entry name" value="YhcR_OBF_like"/>
    <property type="match status" value="1"/>
</dbReference>
<dbReference type="Pfam" id="PF00149">
    <property type="entry name" value="Metallophos"/>
    <property type="match status" value="1"/>
</dbReference>
<dbReference type="InterPro" id="IPR013783">
    <property type="entry name" value="Ig-like_fold"/>
</dbReference>
<evidence type="ECO:0000259" key="5">
    <source>
        <dbReference type="Pfam" id="PF03372"/>
    </source>
</evidence>
<dbReference type="InterPro" id="IPR006179">
    <property type="entry name" value="5_nucleotidase/apyrase"/>
</dbReference>
<dbReference type="Gene3D" id="3.90.780.10">
    <property type="entry name" value="5'-Nucleotidase, C-terminal domain"/>
    <property type="match status" value="1"/>
</dbReference>
<gene>
    <name evidence="7" type="ORF">NNL39_04330</name>
</gene>
<feature type="domain" description="5'-Nucleotidase C-terminal" evidence="4">
    <location>
        <begin position="944"/>
        <end position="1103"/>
    </location>
</feature>
<evidence type="ECO:0000313" key="8">
    <source>
        <dbReference type="Proteomes" id="UP001060039"/>
    </source>
</evidence>
<dbReference type="Gene3D" id="2.60.40.2700">
    <property type="match status" value="1"/>
</dbReference>
<evidence type="ECO:0000256" key="1">
    <source>
        <dbReference type="ARBA" id="ARBA00022729"/>
    </source>
</evidence>
<evidence type="ECO:0000313" key="7">
    <source>
        <dbReference type="EMBL" id="UTT63337.1"/>
    </source>
</evidence>
<dbReference type="Pfam" id="PF02872">
    <property type="entry name" value="5_nucleotid_C"/>
    <property type="match status" value="1"/>
</dbReference>
<feature type="domain" description="Endonuclease/exonuclease/phosphatase" evidence="5">
    <location>
        <begin position="343"/>
        <end position="610"/>
    </location>
</feature>
<accession>A0ABY5FYX5</accession>
<dbReference type="InterPro" id="IPR004843">
    <property type="entry name" value="Calcineurin-like_PHP"/>
</dbReference>
<dbReference type="Gene3D" id="3.60.10.10">
    <property type="entry name" value="Endonuclease/exonuclease/phosphatase"/>
    <property type="match status" value="1"/>
</dbReference>
<dbReference type="PRINTS" id="PR01607">
    <property type="entry name" value="APYRASEFAMLY"/>
</dbReference>
<dbReference type="PANTHER" id="PTHR42834:SF1">
    <property type="entry name" value="ENDONUCLEASE_EXONUCLEASE_PHOSPHATASE FAMILY PROTEIN (AFU_ORTHOLOGUE AFUA_3G09210)"/>
    <property type="match status" value="1"/>
</dbReference>
<dbReference type="InterPro" id="IPR032109">
    <property type="entry name" value="Big_3_5"/>
</dbReference>
<dbReference type="InterPro" id="IPR005135">
    <property type="entry name" value="Endo/exonuclease/phosphatase"/>
</dbReference>
<dbReference type="NCBIfam" id="NF033681">
    <property type="entry name" value="ExeM_NucH_DNase"/>
    <property type="match status" value="1"/>
</dbReference>
<dbReference type="CDD" id="cd10283">
    <property type="entry name" value="MnuA_DNase1-like"/>
    <property type="match status" value="1"/>
</dbReference>
<dbReference type="InterPro" id="IPR029052">
    <property type="entry name" value="Metallo-depent_PP-like"/>
</dbReference>
<keyword evidence="7" id="KW-0378">Hydrolase</keyword>
<organism evidence="7 8">
    <name type="scientific">Microcella humidisoli</name>
    <dbReference type="NCBI Taxonomy" id="2963406"/>
    <lineage>
        <taxon>Bacteria</taxon>
        <taxon>Bacillati</taxon>
        <taxon>Actinomycetota</taxon>
        <taxon>Actinomycetes</taxon>
        <taxon>Micrococcales</taxon>
        <taxon>Microbacteriaceae</taxon>
        <taxon>Microcella</taxon>
    </lineage>
</organism>
<evidence type="ECO:0000259" key="4">
    <source>
        <dbReference type="Pfam" id="PF02872"/>
    </source>
</evidence>
<dbReference type="GO" id="GO:0004519">
    <property type="term" value="F:endonuclease activity"/>
    <property type="evidence" value="ECO:0007669"/>
    <property type="project" value="UniProtKB-KW"/>
</dbReference>
<feature type="domain" description="Calcineurin-like phosphoesterase" evidence="3">
    <location>
        <begin position="628"/>
        <end position="847"/>
    </location>
</feature>
<dbReference type="SUPFAM" id="SSF56219">
    <property type="entry name" value="DNase I-like"/>
    <property type="match status" value="1"/>
</dbReference>
<protein>
    <submittedName>
        <fullName evidence="7">ExeM/NucH family extracellular endonuclease</fullName>
    </submittedName>
</protein>
<keyword evidence="7" id="KW-0540">Nuclease</keyword>
<dbReference type="SUPFAM" id="SSF56300">
    <property type="entry name" value="Metallo-dependent phosphatases"/>
    <property type="match status" value="1"/>
</dbReference>
<evidence type="ECO:0000256" key="2">
    <source>
        <dbReference type="SAM" id="SignalP"/>
    </source>
</evidence>
<sequence>MPFSTPGGHRIVAPGTAFRRTAAMSTALAVALGLVTLTAVPASAEPVAIADVQGTGSASPLATGTVVTVRGVVTADLRGSAAYRGLYIQTQGSGGADDATPGASDALFVFLNSANPSVAIGDLVEVTGPVSEFNGLTQVTASAAGAITLVESGVSVPAPAPLPTSVVGSQREALEGMLVAPTGDYLVSSTHQLGNFGTLWLSPGQLAVKSTEQIGAGPEATALAAANRAARLLLDDGYNAQISNPAHVGEQPYFTAGDVVRLGDAVEFPAGGMVLSFGFDDWRLQPQLPITSTGPAAQVAGFDARGERPASPPAVGGDVRVAAYNVFNYFTTLPSENADARGADTAEQFAAQQSKIVAAINGLDADVVALQEIENSVKLGEPVDEALDALVDALNADAGAGTWSFVPTPAALTDAAIVDAITNAIIYRTASVDPIGASATQIDETVWDIAREPIAQTFDADGFVFTVVANHFKSKSGSGAEPADGQGRFNAERVEQAQALKAFAEDLADDAERSEHVLLLGDFNAYSEEDPIEVFTDAGWSDLVADRTDGQYTYTFDGELGSLDHALASPALTAQVTGAGVWAINAAEWSERGYFGAAVDPSSPYRSSDHDPVVVGLSTTPPPVEIDILTINDLHGRLEAAPPAAGVAVLGGLVEATRAANPNTLFISAGDSIGASTFTSFIQNDEPTLDALNAMGLDLSALGNHEFDQGRADVDDRVIPNSDFPYLGANIYEKGTQTPAYQEYEVIEVDGVDIGFIGVLTESMPSLVSPTGIATLDFGDMTAAAVRVADQLQDGDAANGEADVVILIAHEGAPTTTLEAATGDTEFGDLITGVLGKVDAVVSGHTHLQYDLEVPVPGTDEVMPLIQGGQYGEAYGHLELAVDPRSNELLSITAGVKPLVGAAQPDPEIAAIVADAVAFAAVAGNESLGAITDDFLRGIDFTGQNGAQNENRGAESTLGNVVADAQLWATQDLGTELALMNPGGLRANLLYVSSGALDPAGNLTFREAANVQPFANTLVVMTLTGAQLRSVLEQQWQPDGSSRPFLKLGVSESLTYDYDPTKPRGERIGTMLLNGVPVAADQQIRTVVNSFLAAGGDNFATLAQGTQRADSGRIDLQAFVDYVGEFSPVSPDLAQRSVGVAISAPDADGYSAGDEVTLALSSLLFTNQGDREAEVLVSLGGEVLGSAPIDATIVGRTDETGRATVTFTVPEGISGAQQLVITVPDNGTEATVPFEITTQLEQITVERDPRLQGGAVVGRTLRTDGGRFSVDDVERSYQWLRDGAPIEGATAATYRVTAADAGARLSVQVTASAEGFASVTATSNDRAVTAARSLTVGAPDRLFTTTRGTVTYTVQVVAEGVEPVGTVSVLDRGRVVGTIELEAGDGGRGTLAISGLGRGIHLLTAQFAGTDAVRGSTTLVPVPVFVF</sequence>
<dbReference type="Gene3D" id="3.60.21.10">
    <property type="match status" value="1"/>
</dbReference>
<keyword evidence="1 2" id="KW-0732">Signal</keyword>
<dbReference type="InterPro" id="IPR036691">
    <property type="entry name" value="Endo/exonu/phosph_ase_sf"/>
</dbReference>
<dbReference type="RefSeq" id="WP_255160469.1">
    <property type="nucleotide sequence ID" value="NZ_CP101497.1"/>
</dbReference>
<keyword evidence="7" id="KW-0255">Endonuclease</keyword>
<evidence type="ECO:0000259" key="3">
    <source>
        <dbReference type="Pfam" id="PF00149"/>
    </source>
</evidence>
<dbReference type="Gene3D" id="2.60.40.10">
    <property type="entry name" value="Immunoglobulins"/>
    <property type="match status" value="1"/>
</dbReference>
<evidence type="ECO:0000259" key="6">
    <source>
        <dbReference type="Pfam" id="PF16640"/>
    </source>
</evidence>
<dbReference type="InterPro" id="IPR008334">
    <property type="entry name" value="5'-Nucleotdase_C"/>
</dbReference>
<name>A0ABY5FYX5_9MICO</name>
<dbReference type="Proteomes" id="UP001060039">
    <property type="component" value="Chromosome"/>
</dbReference>
<proteinExistence type="predicted"/>
<dbReference type="InterPro" id="IPR036907">
    <property type="entry name" value="5'-Nucleotdase_C_sf"/>
</dbReference>